<dbReference type="Pfam" id="PF09362">
    <property type="entry name" value="DUF1996"/>
    <property type="match status" value="1"/>
</dbReference>
<evidence type="ECO:0000313" key="3">
    <source>
        <dbReference type="EMBL" id="GLZ76271.1"/>
    </source>
</evidence>
<evidence type="ECO:0000259" key="2">
    <source>
        <dbReference type="Pfam" id="PF09362"/>
    </source>
</evidence>
<dbReference type="PROSITE" id="PS51257">
    <property type="entry name" value="PROKAR_LIPOPROTEIN"/>
    <property type="match status" value="1"/>
</dbReference>
<dbReference type="PANTHER" id="PTHR43662">
    <property type="match status" value="1"/>
</dbReference>
<reference evidence="3" key="1">
    <citation type="submission" date="2023-03" db="EMBL/GenBank/DDBJ databases">
        <title>Actinorhabdospora filicis NBRC 111898.</title>
        <authorList>
            <person name="Ichikawa N."/>
            <person name="Sato H."/>
            <person name="Tonouchi N."/>
        </authorList>
    </citation>
    <scope>NUCLEOTIDE SEQUENCE</scope>
    <source>
        <strain evidence="3">NBRC 111898</strain>
    </source>
</reference>
<evidence type="ECO:0000313" key="4">
    <source>
        <dbReference type="Proteomes" id="UP001165079"/>
    </source>
</evidence>
<dbReference type="InterPro" id="IPR018535">
    <property type="entry name" value="DUF1996"/>
</dbReference>
<gene>
    <name evidence="3" type="ORF">Afil01_10780</name>
</gene>
<accession>A0A9W6SKH4</accession>
<dbReference type="EMBL" id="BSTX01000001">
    <property type="protein sequence ID" value="GLZ76271.1"/>
    <property type="molecule type" value="Genomic_DNA"/>
</dbReference>
<comment type="caution">
    <text evidence="3">The sequence shown here is derived from an EMBL/GenBank/DDBJ whole genome shotgun (WGS) entry which is preliminary data.</text>
</comment>
<keyword evidence="4" id="KW-1185">Reference proteome</keyword>
<organism evidence="3 4">
    <name type="scientific">Actinorhabdospora filicis</name>
    <dbReference type="NCBI Taxonomy" id="1785913"/>
    <lineage>
        <taxon>Bacteria</taxon>
        <taxon>Bacillati</taxon>
        <taxon>Actinomycetota</taxon>
        <taxon>Actinomycetes</taxon>
        <taxon>Micromonosporales</taxon>
        <taxon>Micromonosporaceae</taxon>
        <taxon>Actinorhabdospora</taxon>
    </lineage>
</organism>
<sequence length="285" mass="29747">MRAVSVVSLLFTLAACGAGGTDMSDVDPMPVPVALPGASTGTYSFDCGTGGDHRNGDNMITSPGQPGAAHHLHEYVGNTSTGAGSTEASLLAASTTCGDGDKSAYYWPVLRTGDPHDGEVVTPSRVELQWRGNAAAPVIAPPMFTRMLAGNAKAVSSGGAFARPSWTCEGFADRVTNRYPACPEGAAVMRVHDFPSCWDGRRADSPDHRAHLTYPAANGVCQKGTFAVPQLRLVVSYDLGDGPFTVDTFPEEANSAAADHADAVLVVPAELMAEIVRTLNAGERR</sequence>
<feature type="chain" id="PRO_5040899709" description="DUF1996 domain-containing protein" evidence="1">
    <location>
        <begin position="18"/>
        <end position="285"/>
    </location>
</feature>
<feature type="domain" description="DUF1996" evidence="2">
    <location>
        <begin position="60"/>
        <end position="240"/>
    </location>
</feature>
<keyword evidence="1" id="KW-0732">Signal</keyword>
<evidence type="ECO:0000256" key="1">
    <source>
        <dbReference type="SAM" id="SignalP"/>
    </source>
</evidence>
<proteinExistence type="predicted"/>
<protein>
    <recommendedName>
        <fullName evidence="2">DUF1996 domain-containing protein</fullName>
    </recommendedName>
</protein>
<dbReference type="PANTHER" id="PTHR43662:SF3">
    <property type="entry name" value="DOMAIN PROTEIN, PUTATIVE (AFU_ORTHOLOGUE AFUA_6G11970)-RELATED"/>
    <property type="match status" value="1"/>
</dbReference>
<dbReference type="AlphaFoldDB" id="A0A9W6SKH4"/>
<feature type="signal peptide" evidence="1">
    <location>
        <begin position="1"/>
        <end position="17"/>
    </location>
</feature>
<name>A0A9W6SKH4_9ACTN</name>
<dbReference type="Proteomes" id="UP001165079">
    <property type="component" value="Unassembled WGS sequence"/>
</dbReference>